<dbReference type="AlphaFoldDB" id="A0A7W8ELW2"/>
<keyword evidence="3" id="KW-1185">Reference proteome</keyword>
<feature type="signal peptide" evidence="1">
    <location>
        <begin position="1"/>
        <end position="25"/>
    </location>
</feature>
<evidence type="ECO:0000256" key="1">
    <source>
        <dbReference type="SAM" id="SignalP"/>
    </source>
</evidence>
<proteinExistence type="predicted"/>
<feature type="chain" id="PRO_5039194796" description="Lipoprotein" evidence="1">
    <location>
        <begin position="26"/>
        <end position="265"/>
    </location>
</feature>
<gene>
    <name evidence="2" type="ORF">HNR40_008825</name>
</gene>
<dbReference type="PROSITE" id="PS51257">
    <property type="entry name" value="PROKAR_LIPOPROTEIN"/>
    <property type="match status" value="1"/>
</dbReference>
<organism evidence="2 3">
    <name type="scientific">Nonomuraea endophytica</name>
    <dbReference type="NCBI Taxonomy" id="714136"/>
    <lineage>
        <taxon>Bacteria</taxon>
        <taxon>Bacillati</taxon>
        <taxon>Actinomycetota</taxon>
        <taxon>Actinomycetes</taxon>
        <taxon>Streptosporangiales</taxon>
        <taxon>Streptosporangiaceae</taxon>
        <taxon>Nonomuraea</taxon>
    </lineage>
</organism>
<evidence type="ECO:0008006" key="4">
    <source>
        <dbReference type="Google" id="ProtNLM"/>
    </source>
</evidence>
<name>A0A7W8ELW2_9ACTN</name>
<dbReference type="EMBL" id="JACHIN010000016">
    <property type="protein sequence ID" value="MBB5083322.1"/>
    <property type="molecule type" value="Genomic_DNA"/>
</dbReference>
<evidence type="ECO:0000313" key="3">
    <source>
        <dbReference type="Proteomes" id="UP000568380"/>
    </source>
</evidence>
<accession>A0A7W8ELW2</accession>
<comment type="caution">
    <text evidence="2">The sequence shown here is derived from an EMBL/GenBank/DDBJ whole genome shotgun (WGS) entry which is preliminary data.</text>
</comment>
<protein>
    <recommendedName>
        <fullName evidence="4">Lipoprotein</fullName>
    </recommendedName>
</protein>
<keyword evidence="1" id="KW-0732">Signal</keyword>
<sequence length="265" mass="29031">MKKRLAVCGLLGLALLAGCGAESTAAAPESGAKDKRHERETLIADCMKQKGFKYVIHVPPFKQSDLEKRVASGDYASLKEVRSKYGFGAFSRFVYKDEGGEPERKDPNEAIKAGLDKGQLEAYELQAKTCYTTAVKKVFGFEVKSLADFSDLTAKEIERVDRELNGDAKLNELAGPFAQCLTGKGEKVSSSKPLDLAARGSQEWEELVAKQKEPSAAAARPYLTREIKSALTDLECGKEFYAAFNPLSTRLNSEARVKFGFLPQS</sequence>
<reference evidence="2 3" key="1">
    <citation type="submission" date="2020-08" db="EMBL/GenBank/DDBJ databases">
        <title>Genomic Encyclopedia of Type Strains, Phase IV (KMG-IV): sequencing the most valuable type-strain genomes for metagenomic binning, comparative biology and taxonomic classification.</title>
        <authorList>
            <person name="Goeker M."/>
        </authorList>
    </citation>
    <scope>NUCLEOTIDE SEQUENCE [LARGE SCALE GENOMIC DNA]</scope>
    <source>
        <strain evidence="2 3">DSM 45385</strain>
    </source>
</reference>
<dbReference type="RefSeq" id="WP_184972296.1">
    <property type="nucleotide sequence ID" value="NZ_JACHIN010000016.1"/>
</dbReference>
<evidence type="ECO:0000313" key="2">
    <source>
        <dbReference type="EMBL" id="MBB5083322.1"/>
    </source>
</evidence>
<dbReference type="Proteomes" id="UP000568380">
    <property type="component" value="Unassembled WGS sequence"/>
</dbReference>